<keyword evidence="3" id="KW-0732">Signal</keyword>
<evidence type="ECO:0000313" key="5">
    <source>
        <dbReference type="EMBL" id="MPC67349.1"/>
    </source>
</evidence>
<dbReference type="AlphaFoldDB" id="A0A5B7HBV2"/>
<dbReference type="InterPro" id="IPR036116">
    <property type="entry name" value="FN3_sf"/>
</dbReference>
<evidence type="ECO:0000256" key="1">
    <source>
        <dbReference type="ARBA" id="ARBA00022737"/>
    </source>
</evidence>
<evidence type="ECO:0000256" key="2">
    <source>
        <dbReference type="SAM" id="MobiDB-lite"/>
    </source>
</evidence>
<sequence>MRLQTFESLLCIIIFPSSGSWGEGEEVEVGGEVTTARLAPLVPDTQYLVRVLASNYLGSSPHSEPLQVRTEGEAPSAAPTGVRADALSATSLRVAWDAPPPHTHHGDLLGYNVGVRRHE</sequence>
<name>A0A5B7HBV2_PORTR</name>
<keyword evidence="1" id="KW-0677">Repeat</keyword>
<accession>A0A5B7HBV2</accession>
<dbReference type="Gene3D" id="2.60.40.10">
    <property type="entry name" value="Immunoglobulins"/>
    <property type="match status" value="2"/>
</dbReference>
<dbReference type="PANTHER" id="PTHR13817">
    <property type="entry name" value="TITIN"/>
    <property type="match status" value="1"/>
</dbReference>
<dbReference type="EMBL" id="VSRR010026126">
    <property type="protein sequence ID" value="MPC67349.1"/>
    <property type="molecule type" value="Genomic_DNA"/>
</dbReference>
<feature type="signal peptide" evidence="3">
    <location>
        <begin position="1"/>
        <end position="22"/>
    </location>
</feature>
<organism evidence="5 6">
    <name type="scientific">Portunus trituberculatus</name>
    <name type="common">Swimming crab</name>
    <name type="synonym">Neptunus trituberculatus</name>
    <dbReference type="NCBI Taxonomy" id="210409"/>
    <lineage>
        <taxon>Eukaryota</taxon>
        <taxon>Metazoa</taxon>
        <taxon>Ecdysozoa</taxon>
        <taxon>Arthropoda</taxon>
        <taxon>Crustacea</taxon>
        <taxon>Multicrustacea</taxon>
        <taxon>Malacostraca</taxon>
        <taxon>Eumalacostraca</taxon>
        <taxon>Eucarida</taxon>
        <taxon>Decapoda</taxon>
        <taxon>Pleocyemata</taxon>
        <taxon>Brachyura</taxon>
        <taxon>Eubrachyura</taxon>
        <taxon>Portunoidea</taxon>
        <taxon>Portunidae</taxon>
        <taxon>Portuninae</taxon>
        <taxon>Portunus</taxon>
    </lineage>
</organism>
<comment type="caution">
    <text evidence="5">The sequence shown here is derived from an EMBL/GenBank/DDBJ whole genome shotgun (WGS) entry which is preliminary data.</text>
</comment>
<dbReference type="Proteomes" id="UP000324222">
    <property type="component" value="Unassembled WGS sequence"/>
</dbReference>
<dbReference type="OrthoDB" id="6370237at2759"/>
<dbReference type="InterPro" id="IPR050964">
    <property type="entry name" value="Striated_Muscle_Regulatory"/>
</dbReference>
<dbReference type="SUPFAM" id="SSF49265">
    <property type="entry name" value="Fibronectin type III"/>
    <property type="match status" value="1"/>
</dbReference>
<reference evidence="5 6" key="1">
    <citation type="submission" date="2019-05" db="EMBL/GenBank/DDBJ databases">
        <title>Another draft genome of Portunus trituberculatus and its Hox gene families provides insights of decapod evolution.</title>
        <authorList>
            <person name="Jeong J.-H."/>
            <person name="Song I."/>
            <person name="Kim S."/>
            <person name="Choi T."/>
            <person name="Kim D."/>
            <person name="Ryu S."/>
            <person name="Kim W."/>
        </authorList>
    </citation>
    <scope>NUCLEOTIDE SEQUENCE [LARGE SCALE GENOMIC DNA]</scope>
    <source>
        <tissue evidence="5">Muscle</tissue>
    </source>
</reference>
<dbReference type="InterPro" id="IPR003961">
    <property type="entry name" value="FN3_dom"/>
</dbReference>
<evidence type="ECO:0000259" key="4">
    <source>
        <dbReference type="PROSITE" id="PS50853"/>
    </source>
</evidence>
<protein>
    <submittedName>
        <fullName evidence="5">Receptor-type tyrosine-protein phosphatase S</fullName>
    </submittedName>
</protein>
<proteinExistence type="predicted"/>
<evidence type="ECO:0000313" key="6">
    <source>
        <dbReference type="Proteomes" id="UP000324222"/>
    </source>
</evidence>
<feature type="chain" id="PRO_5022755625" evidence="3">
    <location>
        <begin position="23"/>
        <end position="119"/>
    </location>
</feature>
<keyword evidence="5" id="KW-0675">Receptor</keyword>
<feature type="domain" description="Fibronectin type-III" evidence="4">
    <location>
        <begin position="1"/>
        <end position="73"/>
    </location>
</feature>
<gene>
    <name evidence="5" type="primary">PTPRS</name>
    <name evidence="5" type="ORF">E2C01_061524</name>
</gene>
<dbReference type="CDD" id="cd00063">
    <property type="entry name" value="FN3"/>
    <property type="match status" value="2"/>
</dbReference>
<dbReference type="PANTHER" id="PTHR13817:SF166">
    <property type="entry name" value="NEURONAL IGCAM-RELATED"/>
    <property type="match status" value="1"/>
</dbReference>
<dbReference type="InterPro" id="IPR013783">
    <property type="entry name" value="Ig-like_fold"/>
</dbReference>
<keyword evidence="6" id="KW-1185">Reference proteome</keyword>
<evidence type="ECO:0000256" key="3">
    <source>
        <dbReference type="SAM" id="SignalP"/>
    </source>
</evidence>
<feature type="region of interest" description="Disordered" evidence="2">
    <location>
        <begin position="58"/>
        <end position="82"/>
    </location>
</feature>
<dbReference type="PROSITE" id="PS50853">
    <property type="entry name" value="FN3"/>
    <property type="match status" value="2"/>
</dbReference>
<feature type="domain" description="Fibronectin type-III" evidence="4">
    <location>
        <begin position="78"/>
        <end position="119"/>
    </location>
</feature>